<comment type="caution">
    <text evidence="2">The sequence shown here is derived from an EMBL/GenBank/DDBJ whole genome shotgun (WGS) entry which is preliminary data.</text>
</comment>
<evidence type="ECO:0000259" key="1">
    <source>
        <dbReference type="Pfam" id="PF03468"/>
    </source>
</evidence>
<dbReference type="AlphaFoldDB" id="A0AAV5LHE1"/>
<keyword evidence="3" id="KW-1185">Reference proteome</keyword>
<accession>A0AAV5LHE1</accession>
<reference evidence="2 3" key="1">
    <citation type="journal article" date="2021" name="Commun. Biol.">
        <title>The genome of Shorea leprosula (Dipterocarpaceae) highlights the ecological relevance of drought in aseasonal tropical rainforests.</title>
        <authorList>
            <person name="Ng K.K.S."/>
            <person name="Kobayashi M.J."/>
            <person name="Fawcett J.A."/>
            <person name="Hatakeyama M."/>
            <person name="Paape T."/>
            <person name="Ng C.H."/>
            <person name="Ang C.C."/>
            <person name="Tnah L.H."/>
            <person name="Lee C.T."/>
            <person name="Nishiyama T."/>
            <person name="Sese J."/>
            <person name="O'Brien M.J."/>
            <person name="Copetti D."/>
            <person name="Mohd Noor M.I."/>
            <person name="Ong R.C."/>
            <person name="Putra M."/>
            <person name="Sireger I.Z."/>
            <person name="Indrioko S."/>
            <person name="Kosugi Y."/>
            <person name="Izuno A."/>
            <person name="Isagi Y."/>
            <person name="Lee S.L."/>
            <person name="Shimizu K.K."/>
        </authorList>
    </citation>
    <scope>NUCLEOTIDE SEQUENCE [LARGE SCALE GENOMIC DNA]</scope>
    <source>
        <strain evidence="2">214</strain>
    </source>
</reference>
<dbReference type="Pfam" id="PF03468">
    <property type="entry name" value="XS"/>
    <property type="match status" value="1"/>
</dbReference>
<protein>
    <recommendedName>
        <fullName evidence="1">XS domain-containing protein</fullName>
    </recommendedName>
</protein>
<gene>
    <name evidence="2" type="ORF">SLEP1_g44468</name>
</gene>
<name>A0AAV5LHE1_9ROSI</name>
<sequence length="57" mass="6841">MGSQELLEHSYVAHFIWPKRALGYEFFIFESSVVGYLEAVRLHKLLKEQRKDRDAWD</sequence>
<dbReference type="EMBL" id="BPVZ01000116">
    <property type="protein sequence ID" value="GKV36324.1"/>
    <property type="molecule type" value="Genomic_DNA"/>
</dbReference>
<organism evidence="2 3">
    <name type="scientific">Rubroshorea leprosula</name>
    <dbReference type="NCBI Taxonomy" id="152421"/>
    <lineage>
        <taxon>Eukaryota</taxon>
        <taxon>Viridiplantae</taxon>
        <taxon>Streptophyta</taxon>
        <taxon>Embryophyta</taxon>
        <taxon>Tracheophyta</taxon>
        <taxon>Spermatophyta</taxon>
        <taxon>Magnoliopsida</taxon>
        <taxon>eudicotyledons</taxon>
        <taxon>Gunneridae</taxon>
        <taxon>Pentapetalae</taxon>
        <taxon>rosids</taxon>
        <taxon>malvids</taxon>
        <taxon>Malvales</taxon>
        <taxon>Dipterocarpaceae</taxon>
        <taxon>Rubroshorea</taxon>
    </lineage>
</organism>
<dbReference type="InterPro" id="IPR005380">
    <property type="entry name" value="XS_domain"/>
</dbReference>
<evidence type="ECO:0000313" key="2">
    <source>
        <dbReference type="EMBL" id="GKV36324.1"/>
    </source>
</evidence>
<dbReference type="Gene3D" id="3.30.70.2890">
    <property type="entry name" value="XS domain"/>
    <property type="match status" value="1"/>
</dbReference>
<proteinExistence type="predicted"/>
<feature type="domain" description="XS" evidence="1">
    <location>
        <begin position="11"/>
        <end position="56"/>
    </location>
</feature>
<evidence type="ECO:0000313" key="3">
    <source>
        <dbReference type="Proteomes" id="UP001054252"/>
    </source>
</evidence>
<dbReference type="GO" id="GO:0031047">
    <property type="term" value="P:regulatory ncRNA-mediated gene silencing"/>
    <property type="evidence" value="ECO:0007669"/>
    <property type="project" value="InterPro"/>
</dbReference>
<dbReference type="InterPro" id="IPR038588">
    <property type="entry name" value="XS_domain_sf"/>
</dbReference>
<dbReference type="Proteomes" id="UP001054252">
    <property type="component" value="Unassembled WGS sequence"/>
</dbReference>